<dbReference type="PROSITE" id="PS51844">
    <property type="entry name" value="SH3_LIKE"/>
    <property type="match status" value="1"/>
</dbReference>
<dbReference type="CDD" id="cd23767">
    <property type="entry name" value="IQCD"/>
    <property type="match status" value="1"/>
</dbReference>
<reference evidence="15 16" key="1">
    <citation type="submission" date="2018-08" db="EMBL/GenBank/DDBJ databases">
        <title>Aphanomyces genome sequencing and annotation.</title>
        <authorList>
            <person name="Minardi D."/>
            <person name="Oidtmann B."/>
            <person name="Van Der Giezen M."/>
            <person name="Studholme D.J."/>
        </authorList>
    </citation>
    <scope>NUCLEOTIDE SEQUENCE [LARGE SCALE GENOMIC DNA]</scope>
    <source>
        <strain evidence="15 16">NJM0002</strain>
    </source>
</reference>
<dbReference type="PROSITE" id="PS51456">
    <property type="entry name" value="MYOSIN_MOTOR"/>
    <property type="match status" value="1"/>
</dbReference>
<feature type="repeat" description="ANK" evidence="7">
    <location>
        <begin position="1643"/>
        <end position="1681"/>
    </location>
</feature>
<proteinExistence type="inferred from homology"/>
<keyword evidence="7" id="KW-0040">ANK repeat</keyword>
<evidence type="ECO:0000259" key="13">
    <source>
        <dbReference type="PROSITE" id="PS51844"/>
    </source>
</evidence>
<evidence type="ECO:0000256" key="1">
    <source>
        <dbReference type="ARBA" id="ARBA00022741"/>
    </source>
</evidence>
<dbReference type="InterPro" id="IPR036770">
    <property type="entry name" value="Ankyrin_rpt-contain_sf"/>
</dbReference>
<dbReference type="PANTHER" id="PTHR13140">
    <property type="entry name" value="MYOSIN"/>
    <property type="match status" value="1"/>
</dbReference>
<dbReference type="SMART" id="SM00233">
    <property type="entry name" value="PH"/>
    <property type="match status" value="1"/>
</dbReference>
<dbReference type="PROSITE" id="PS50195">
    <property type="entry name" value="PX"/>
    <property type="match status" value="1"/>
</dbReference>
<dbReference type="Gene3D" id="1.20.120.720">
    <property type="entry name" value="Myosin VI head, motor domain, U50 subdomain"/>
    <property type="match status" value="1"/>
</dbReference>
<dbReference type="PROSITE" id="PS50003">
    <property type="entry name" value="PH_DOMAIN"/>
    <property type="match status" value="1"/>
</dbReference>
<feature type="compositionally biased region" description="Low complexity" evidence="9">
    <location>
        <begin position="1431"/>
        <end position="1448"/>
    </location>
</feature>
<dbReference type="InterPro" id="IPR036871">
    <property type="entry name" value="PX_dom_sf"/>
</dbReference>
<comment type="similarity">
    <text evidence="8">Belongs to the TRAFAC class myosin-kinesin ATPase superfamily. Myosin family.</text>
</comment>
<dbReference type="SMART" id="SM00248">
    <property type="entry name" value="ANK"/>
    <property type="match status" value="4"/>
</dbReference>
<dbReference type="InterPro" id="IPR036961">
    <property type="entry name" value="Kinesin_motor_dom_sf"/>
</dbReference>
<keyword evidence="2 8" id="KW-0067">ATP-binding</keyword>
<dbReference type="GO" id="GO:0035091">
    <property type="term" value="F:phosphatidylinositol binding"/>
    <property type="evidence" value="ECO:0007669"/>
    <property type="project" value="InterPro"/>
</dbReference>
<dbReference type="Gene3D" id="6.20.240.20">
    <property type="match status" value="1"/>
</dbReference>
<dbReference type="VEuPathDB" id="FungiDB:H310_11273"/>
<feature type="region of interest" description="Disordered" evidence="9">
    <location>
        <begin position="1421"/>
        <end position="1473"/>
    </location>
</feature>
<dbReference type="InterPro" id="IPR025939">
    <property type="entry name" value="Aida_C"/>
</dbReference>
<dbReference type="PROSITE" id="PS50088">
    <property type="entry name" value="ANK_REPEAT"/>
    <property type="match status" value="3"/>
</dbReference>
<dbReference type="GO" id="GO:0016459">
    <property type="term" value="C:myosin complex"/>
    <property type="evidence" value="ECO:0007669"/>
    <property type="project" value="UniProtKB-KW"/>
</dbReference>
<dbReference type="Pfam" id="PF14186">
    <property type="entry name" value="Aida_C2"/>
    <property type="match status" value="1"/>
</dbReference>
<dbReference type="InterPro" id="IPR011993">
    <property type="entry name" value="PH-like_dom_sf"/>
</dbReference>
<dbReference type="InterPro" id="IPR000048">
    <property type="entry name" value="IQ_motif_EF-hand-BS"/>
</dbReference>
<dbReference type="InterPro" id="IPR004009">
    <property type="entry name" value="SH3_Myosin"/>
</dbReference>
<dbReference type="SUPFAM" id="SSF64268">
    <property type="entry name" value="PX domain"/>
    <property type="match status" value="1"/>
</dbReference>
<dbReference type="InterPro" id="IPR001849">
    <property type="entry name" value="PH_domain"/>
</dbReference>
<dbReference type="SMART" id="SM00015">
    <property type="entry name" value="IQ"/>
    <property type="match status" value="12"/>
</dbReference>
<dbReference type="GO" id="GO:0051015">
    <property type="term" value="F:actin filament binding"/>
    <property type="evidence" value="ECO:0007669"/>
    <property type="project" value="TreeGrafter"/>
</dbReference>
<evidence type="ECO:0000256" key="2">
    <source>
        <dbReference type="ARBA" id="ARBA00022840"/>
    </source>
</evidence>
<dbReference type="PROSITE" id="PS50297">
    <property type="entry name" value="ANK_REP_REGION"/>
    <property type="match status" value="2"/>
</dbReference>
<dbReference type="Pfam" id="PF00787">
    <property type="entry name" value="PX"/>
    <property type="match status" value="1"/>
</dbReference>
<evidence type="ECO:0000256" key="5">
    <source>
        <dbReference type="ARBA" id="ARBA00023175"/>
    </source>
</evidence>
<dbReference type="InterPro" id="IPR001609">
    <property type="entry name" value="Myosin_head_motor_dom-like"/>
</dbReference>
<dbReference type="InterPro" id="IPR027417">
    <property type="entry name" value="P-loop_NTPase"/>
</dbReference>
<dbReference type="InterPro" id="IPR035892">
    <property type="entry name" value="C2_domain_sf"/>
</dbReference>
<dbReference type="PRINTS" id="PR00193">
    <property type="entry name" value="MYOSINHEAVY"/>
</dbReference>
<evidence type="ECO:0000313" key="15">
    <source>
        <dbReference type="EMBL" id="RHY28707.1"/>
    </source>
</evidence>
<dbReference type="EMBL" id="QUSY01000542">
    <property type="protein sequence ID" value="RHY28707.1"/>
    <property type="molecule type" value="Genomic_DNA"/>
</dbReference>
<dbReference type="Pfam" id="PF12796">
    <property type="entry name" value="Ank_2"/>
    <property type="match status" value="2"/>
</dbReference>
<comment type="caution">
    <text evidence="15">The sequence shown here is derived from an EMBL/GenBank/DDBJ whole genome shotgun (WGS) entry which is preliminary data.</text>
</comment>
<evidence type="ECO:0000259" key="11">
    <source>
        <dbReference type="PROSITE" id="PS50195"/>
    </source>
</evidence>
<dbReference type="PANTHER" id="PTHR13140:SF845">
    <property type="entry name" value="MYOSIN-LIKE PROTEIN"/>
    <property type="match status" value="1"/>
</dbReference>
<dbReference type="Gene3D" id="3.30.1520.10">
    <property type="entry name" value="Phox-like domain"/>
    <property type="match status" value="1"/>
</dbReference>
<dbReference type="InterPro" id="IPR002110">
    <property type="entry name" value="Ankyrin_rpt"/>
</dbReference>
<feature type="domain" description="C2 Aida-type" evidence="14">
    <location>
        <begin position="1748"/>
        <end position="1897"/>
    </location>
</feature>
<evidence type="ECO:0000259" key="12">
    <source>
        <dbReference type="PROSITE" id="PS51456"/>
    </source>
</evidence>
<dbReference type="Gene3D" id="1.25.40.20">
    <property type="entry name" value="Ankyrin repeat-containing domain"/>
    <property type="match status" value="2"/>
</dbReference>
<organism evidence="15 16">
    <name type="scientific">Aphanomyces invadans</name>
    <dbReference type="NCBI Taxonomy" id="157072"/>
    <lineage>
        <taxon>Eukaryota</taxon>
        <taxon>Sar</taxon>
        <taxon>Stramenopiles</taxon>
        <taxon>Oomycota</taxon>
        <taxon>Saprolegniomycetes</taxon>
        <taxon>Saprolegniales</taxon>
        <taxon>Verrucalvaceae</taxon>
        <taxon>Aphanomyces</taxon>
    </lineage>
</organism>
<feature type="repeat" description="ANK" evidence="7">
    <location>
        <begin position="1682"/>
        <end position="1714"/>
    </location>
</feature>
<feature type="domain" description="Myosin motor" evidence="12">
    <location>
        <begin position="260"/>
        <end position="914"/>
    </location>
</feature>
<name>A0A418ATL0_9STRA</name>
<dbReference type="SUPFAM" id="SSF48403">
    <property type="entry name" value="Ankyrin repeat"/>
    <property type="match status" value="1"/>
</dbReference>
<dbReference type="Gene3D" id="2.30.29.30">
    <property type="entry name" value="Pleckstrin-homology domain (PH domain)/Phosphotyrosine-binding domain (PTB)"/>
    <property type="match status" value="1"/>
</dbReference>
<dbReference type="Pfam" id="PF00612">
    <property type="entry name" value="IQ"/>
    <property type="match status" value="5"/>
</dbReference>
<evidence type="ECO:0000259" key="14">
    <source>
        <dbReference type="PROSITE" id="PS51911"/>
    </source>
</evidence>
<evidence type="ECO:0008006" key="17">
    <source>
        <dbReference type="Google" id="ProtNLM"/>
    </source>
</evidence>
<protein>
    <recommendedName>
        <fullName evidence="17">Myosin motor domain-containing protein</fullName>
    </recommendedName>
</protein>
<dbReference type="Pfam" id="PF00063">
    <property type="entry name" value="Myosin_head"/>
    <property type="match status" value="3"/>
</dbReference>
<keyword evidence="16" id="KW-1185">Reference proteome</keyword>
<sequence>MADYSKFFVGDAMTAGQLDTAAASDEESSLTVLHIKEWKYARTPTRSYVEFTVVVNEPGGGGASASHRDIRMIQKRYGQFATLHQALVDLGFALPKMPSGDLWTNVLIKLTPRSVLARRREELQNMLTCISQSQQMQHTAAFLEFVATNSSATNYTSLRDAQFTPTSPSSKRTVIDADVHSHFAQSRNNVAAAAIQMATTAKKARREGEKVWCPDPRNVWQLGSIVEDDGDSLFVLTPDDNEEHKFNVSQTHPFDPSHSLLLPNVSDMDNLHEAPLLDLLRRRYMEDLIYTFTGDILISINPYKNIPLLYNFPDIGSLSKQENPTPHVYVTADGAYRALQNTGKCQSILVSGESGAGKTEAAKYIMRFSRFGKFIKINYDRDGKICGASTSHFLLEKSRIVGCSENERNYHIFYQICSGLNDAERAALHLERADDYVYLNQGNCIQCPEVNDKKSFKELVDAMDVMGITPEVKNNIFTLVASVLHLGNLQRVVAVRSGSVAEICLSGVDAGKSRNGLAKAIYSAMFDWLVDRINVATAQMTGATTSTTMGDTGPRFIGILDIFGFEILAVNSFEQLCINYTNEMLQQQFNQHVFVYEQDVYVEEGIDWSKLSFQGTVSLGLCCTPLTGRPQFAWIDNIPCLELIEKKPLGILILLDEQALMGRRASDDNFIQKLHQTHEKHPNYIKPRFGKEDFIIKHYAGTCEKVGWHLGSWQRYVVGQVTYKVAGFLDKNNDSLHNDLLDLTNSSRMAFLRGLFSPAGQSPSEQKLKRASMTKMTGTMTVGRKFREQMTELMQQLNTTTPAFVRCVKPNNLRFPQGWNAELILNQLIYLGVMETVRIRRSGFPVRRTFAEFFEKYKLLHKVYAAKTKSNAKTDKEKCELILTHAVERDNWQLGHKKVFMRDSQLRLLDAVVRKVRVEAAVVVQKYVRRFLQRKLYVSSWLTLVAWMRPRSHIRLYRFLHIRAAIVKVQSKVRMFVARKKFRRMRHRITLLNACVRRYLARRRFLRMKRAAISIQAGERGRKARAAQTAIARRVRGFLARKRFVTLKQSGFVVKASIQAFFHRQRYLRLRKAAIAISKSVKRFVACKRYVHISFESVARSQKLVCDRYARQRKAAIRIHAVGRGFLARLKYGKKARIRAQVRAKAQTAISRYHPLSTIASQAMIRRSLARRKFLREKKMATRLCAFGRMIIARRAYLTAKRQIVLVQSLVRRYLQGKQYVLHAATTIASGIRMFLARRRYRKSRAAFVQLQARWRSFVAKRHYLAQVDCIIKVQSVVRSKLARKHMQTQRRGLLRVLSLMRKYLARIRLHKKIDQMFAAAHAFDLSTILAMAQDKEFPNATMVRDKHNHMRSLVHIAAINGDLNLARFVLSEIPNMEDQVIGRDNLGNTPLHYASRLVHLDMVKYLAKIVNRINPMQDNAKQMPLGRKYSSPVNVSSSPVHGSSQTPRSPVGSTALRSPSNANVGPGGKPKRRALVSSASVMPPNPTAQAAVELPPGTRLHGWKLLTTVSGSLETDTTKVLKEGPLRTASGAKMASKRHVVLDENVLALYKSANDRLRDVTLRRATAIENCFDILSPRLKCAKDPYGIVSFVADTEADVHEWMKAIREVPMVRIGTLVPPNPSMICIDWSNRKEWINAKNNQHESALHLAVQNQEDEGFEAVKTAVWLIENDADINAKDRAGNTPLHYAVQEERDDLVESLLKKGALTTIANNAGLTPLDCATEQSTKDLLAPGAIVPQDRFNLLPRPTGPNKVNNATYVSVLLSAVAIAGAVMLTPHFRIYVMDVRGNIVDTPQYTPDALIQDGPSLWFGNTWHLQVPLEHMTEGCVAVFELLRYDYHTEKPDVFCWTFFRLDLSKISSAPLTFEMYSPPVNPSSQILAKMLGDSFFQAELSISL</sequence>
<keyword evidence="3" id="KW-0175">Coiled coil</keyword>
<dbReference type="Gene3D" id="3.40.850.10">
    <property type="entry name" value="Kinesin motor domain"/>
    <property type="match status" value="2"/>
</dbReference>
<accession>A0A418ATL0</accession>
<feature type="domain" description="Myosin N-terminal SH3-like" evidence="13">
    <location>
        <begin position="206"/>
        <end position="256"/>
    </location>
</feature>
<dbReference type="GO" id="GO:0005737">
    <property type="term" value="C:cytoplasm"/>
    <property type="evidence" value="ECO:0007669"/>
    <property type="project" value="TreeGrafter"/>
</dbReference>
<keyword evidence="1 8" id="KW-0547">Nucleotide-binding</keyword>
<feature type="binding site" evidence="8">
    <location>
        <begin position="352"/>
        <end position="359"/>
    </location>
    <ligand>
        <name>ATP</name>
        <dbReference type="ChEBI" id="CHEBI:30616"/>
    </ligand>
</feature>
<dbReference type="Gene3D" id="1.20.5.190">
    <property type="match status" value="3"/>
</dbReference>
<evidence type="ECO:0000256" key="7">
    <source>
        <dbReference type="PROSITE-ProRule" id="PRU00023"/>
    </source>
</evidence>
<keyword evidence="6 8" id="KW-0009">Actin-binding</keyword>
<keyword evidence="4 8" id="KW-0518">Myosin</keyword>
<evidence type="ECO:0000256" key="6">
    <source>
        <dbReference type="ARBA" id="ARBA00023203"/>
    </source>
</evidence>
<keyword evidence="5 8" id="KW-0505">Motor protein</keyword>
<gene>
    <name evidence="15" type="ORF">DYB32_006939</name>
</gene>
<feature type="domain" description="PH" evidence="10">
    <location>
        <begin position="1520"/>
        <end position="1612"/>
    </location>
</feature>
<dbReference type="Proteomes" id="UP000285060">
    <property type="component" value="Unassembled WGS sequence"/>
</dbReference>
<dbReference type="GO" id="GO:0005524">
    <property type="term" value="F:ATP binding"/>
    <property type="evidence" value="ECO:0007669"/>
    <property type="project" value="UniProtKB-UniRule"/>
</dbReference>
<dbReference type="CDD" id="cd06093">
    <property type="entry name" value="PX_domain"/>
    <property type="match status" value="1"/>
</dbReference>
<dbReference type="PROSITE" id="PS50096">
    <property type="entry name" value="IQ"/>
    <property type="match status" value="6"/>
</dbReference>
<feature type="repeat" description="ANK" evidence="7">
    <location>
        <begin position="1387"/>
        <end position="1419"/>
    </location>
</feature>
<dbReference type="GO" id="GO:0007015">
    <property type="term" value="P:actin filament organization"/>
    <property type="evidence" value="ECO:0007669"/>
    <property type="project" value="TreeGrafter"/>
</dbReference>
<feature type="compositionally biased region" description="Polar residues" evidence="9">
    <location>
        <begin position="1452"/>
        <end position="1464"/>
    </location>
</feature>
<dbReference type="PROSITE" id="PS51911">
    <property type="entry name" value="C2_AIDA"/>
    <property type="match status" value="1"/>
</dbReference>
<dbReference type="SUPFAM" id="SSF52540">
    <property type="entry name" value="P-loop containing nucleoside triphosphate hydrolases"/>
    <property type="match status" value="2"/>
</dbReference>
<evidence type="ECO:0000256" key="3">
    <source>
        <dbReference type="ARBA" id="ARBA00023054"/>
    </source>
</evidence>
<evidence type="ECO:0000256" key="8">
    <source>
        <dbReference type="PROSITE-ProRule" id="PRU00782"/>
    </source>
</evidence>
<evidence type="ECO:0000256" key="9">
    <source>
        <dbReference type="SAM" id="MobiDB-lite"/>
    </source>
</evidence>
<dbReference type="GO" id="GO:0016020">
    <property type="term" value="C:membrane"/>
    <property type="evidence" value="ECO:0007669"/>
    <property type="project" value="TreeGrafter"/>
</dbReference>
<dbReference type="SUPFAM" id="SSF50729">
    <property type="entry name" value="PH domain-like"/>
    <property type="match status" value="1"/>
</dbReference>
<evidence type="ECO:0000256" key="4">
    <source>
        <dbReference type="ARBA" id="ARBA00023123"/>
    </source>
</evidence>
<evidence type="ECO:0000259" key="10">
    <source>
        <dbReference type="PROSITE" id="PS50003"/>
    </source>
</evidence>
<dbReference type="VEuPathDB" id="FungiDB:H310_11272"/>
<dbReference type="GO" id="GO:0000146">
    <property type="term" value="F:microfilament motor activity"/>
    <property type="evidence" value="ECO:0007669"/>
    <property type="project" value="TreeGrafter"/>
</dbReference>
<dbReference type="Gene3D" id="1.20.58.530">
    <property type="match status" value="1"/>
</dbReference>
<evidence type="ECO:0000313" key="16">
    <source>
        <dbReference type="Proteomes" id="UP000285060"/>
    </source>
</evidence>
<dbReference type="FunFam" id="1.10.10.820:FF:000001">
    <property type="entry name" value="Myosin heavy chain"/>
    <property type="match status" value="1"/>
</dbReference>
<feature type="domain" description="PX" evidence="11">
    <location>
        <begin position="29"/>
        <end position="153"/>
    </location>
</feature>
<dbReference type="Gene3D" id="2.60.40.150">
    <property type="entry name" value="C2 domain"/>
    <property type="match status" value="1"/>
</dbReference>
<feature type="region of interest" description="Actin-binding" evidence="8">
    <location>
        <begin position="790"/>
        <end position="812"/>
    </location>
</feature>
<dbReference type="SMART" id="SM00242">
    <property type="entry name" value="MYSc"/>
    <property type="match status" value="1"/>
</dbReference>
<dbReference type="InterPro" id="IPR001683">
    <property type="entry name" value="PX_dom"/>
</dbReference>